<evidence type="ECO:0000313" key="3">
    <source>
        <dbReference type="Proteomes" id="UP000700334"/>
    </source>
</evidence>
<dbReference type="OrthoDB" id="10067219at2759"/>
<gene>
    <name evidence="2" type="ORF">J0S82_004490</name>
</gene>
<organism evidence="2 3">
    <name type="scientific">Galemys pyrenaicus</name>
    <name type="common">Iberian desman</name>
    <name type="synonym">Pyrenean desman</name>
    <dbReference type="NCBI Taxonomy" id="202257"/>
    <lineage>
        <taxon>Eukaryota</taxon>
        <taxon>Metazoa</taxon>
        <taxon>Chordata</taxon>
        <taxon>Craniata</taxon>
        <taxon>Vertebrata</taxon>
        <taxon>Euteleostomi</taxon>
        <taxon>Mammalia</taxon>
        <taxon>Eutheria</taxon>
        <taxon>Laurasiatheria</taxon>
        <taxon>Eulipotyphla</taxon>
        <taxon>Talpidae</taxon>
        <taxon>Galemys</taxon>
    </lineage>
</organism>
<dbReference type="EMBL" id="JAGFMF010011629">
    <property type="protein sequence ID" value="KAG8518560.1"/>
    <property type="molecule type" value="Genomic_DNA"/>
</dbReference>
<name>A0A8J6AJU5_GALPY</name>
<evidence type="ECO:0000313" key="2">
    <source>
        <dbReference type="EMBL" id="KAG8518560.1"/>
    </source>
</evidence>
<feature type="region of interest" description="Disordered" evidence="1">
    <location>
        <begin position="39"/>
        <end position="64"/>
    </location>
</feature>
<keyword evidence="3" id="KW-1185">Reference proteome</keyword>
<reference evidence="2" key="1">
    <citation type="journal article" date="2021" name="Evol. Appl.">
        <title>The genome of the Pyrenean desman and the effects of bottlenecks and inbreeding on the genomic landscape of an endangered species.</title>
        <authorList>
            <person name="Escoda L."/>
            <person name="Castresana J."/>
        </authorList>
    </citation>
    <scope>NUCLEOTIDE SEQUENCE</scope>
    <source>
        <strain evidence="2">IBE-C5619</strain>
    </source>
</reference>
<sequence>MARAGRALTVSLGAQEALSVVSEDQSLFECAYGAPHLPKDMTASSSGDYGQSSKMSPRVPQQDWLSAPPARVTVKMECTPSQVNGSRNSPDECSVAKGGKMVGSPDTVGVSYGSYLEEKHLPPPNMTTAERRVIVPA</sequence>
<dbReference type="AlphaFoldDB" id="A0A8J6AJU5"/>
<feature type="non-terminal residue" evidence="2">
    <location>
        <position position="1"/>
    </location>
</feature>
<accession>A0A8J6AJU5</accession>
<feature type="compositionally biased region" description="Polar residues" evidence="1">
    <location>
        <begin position="79"/>
        <end position="88"/>
    </location>
</feature>
<protein>
    <submittedName>
        <fullName evidence="2">Transcriptional regulator ERG</fullName>
    </submittedName>
</protein>
<evidence type="ECO:0000256" key="1">
    <source>
        <dbReference type="SAM" id="MobiDB-lite"/>
    </source>
</evidence>
<comment type="caution">
    <text evidence="2">The sequence shown here is derived from an EMBL/GenBank/DDBJ whole genome shotgun (WGS) entry which is preliminary data.</text>
</comment>
<proteinExistence type="predicted"/>
<feature type="compositionally biased region" description="Polar residues" evidence="1">
    <location>
        <begin position="42"/>
        <end position="55"/>
    </location>
</feature>
<feature type="region of interest" description="Disordered" evidence="1">
    <location>
        <begin position="79"/>
        <end position="101"/>
    </location>
</feature>
<dbReference type="Proteomes" id="UP000700334">
    <property type="component" value="Unassembled WGS sequence"/>
</dbReference>